<dbReference type="InterPro" id="IPR037120">
    <property type="entry name" value="Haem_peroxidase_sf_animal"/>
</dbReference>
<dbReference type="GO" id="GO:0020037">
    <property type="term" value="F:heme binding"/>
    <property type="evidence" value="ECO:0007669"/>
    <property type="project" value="InterPro"/>
</dbReference>
<gene>
    <name evidence="7" type="ORF">SBA5_380027</name>
</gene>
<keyword evidence="7" id="KW-0575">Peroxidase</keyword>
<dbReference type="GO" id="GO:0004601">
    <property type="term" value="F:peroxidase activity"/>
    <property type="evidence" value="ECO:0007669"/>
    <property type="project" value="UniProtKB-KW"/>
</dbReference>
<evidence type="ECO:0000256" key="2">
    <source>
        <dbReference type="ARBA" id="ARBA00022821"/>
    </source>
</evidence>
<dbReference type="PANTHER" id="PTHR11903">
    <property type="entry name" value="PROSTAGLANDIN G/H SYNTHASE"/>
    <property type="match status" value="1"/>
</dbReference>
<dbReference type="Gene3D" id="1.10.640.10">
    <property type="entry name" value="Haem peroxidase domain superfamily, animal type"/>
    <property type="match status" value="1"/>
</dbReference>
<dbReference type="PANTHER" id="PTHR11903:SF11">
    <property type="entry name" value="ALPHA-DIOXYGENASE 1"/>
    <property type="match status" value="1"/>
</dbReference>
<keyword evidence="2" id="KW-0611">Plant defense</keyword>
<organism evidence="7 8">
    <name type="scientific">Candidatus Sulfuritelmatomonas gaucii</name>
    <dbReference type="NCBI Taxonomy" id="2043161"/>
    <lineage>
        <taxon>Bacteria</taxon>
        <taxon>Pseudomonadati</taxon>
        <taxon>Acidobacteriota</taxon>
        <taxon>Terriglobia</taxon>
        <taxon>Terriglobales</taxon>
        <taxon>Acidobacteriaceae</taxon>
        <taxon>Candidatus Sulfuritelmatomonas</taxon>
    </lineage>
</organism>
<dbReference type="GO" id="GO:0006631">
    <property type="term" value="P:fatty acid metabolic process"/>
    <property type="evidence" value="ECO:0007669"/>
    <property type="project" value="UniProtKB-ARBA"/>
</dbReference>
<dbReference type="InterPro" id="IPR010255">
    <property type="entry name" value="Haem_peroxidase_sf"/>
</dbReference>
<evidence type="ECO:0000313" key="7">
    <source>
        <dbReference type="EMBL" id="SPE23256.1"/>
    </source>
</evidence>
<evidence type="ECO:0000256" key="4">
    <source>
        <dbReference type="ARBA" id="ARBA00023002"/>
    </source>
</evidence>
<dbReference type="Pfam" id="PF03098">
    <property type="entry name" value="An_peroxidase"/>
    <property type="match status" value="2"/>
</dbReference>
<evidence type="ECO:0000256" key="6">
    <source>
        <dbReference type="SAM" id="SignalP"/>
    </source>
</evidence>
<dbReference type="GO" id="GO:0046872">
    <property type="term" value="F:metal ion binding"/>
    <property type="evidence" value="ECO:0007669"/>
    <property type="project" value="UniProtKB-KW"/>
</dbReference>
<evidence type="ECO:0000256" key="5">
    <source>
        <dbReference type="ARBA" id="ARBA00023004"/>
    </source>
</evidence>
<keyword evidence="4" id="KW-0560">Oxidoreductase</keyword>
<dbReference type="PROSITE" id="PS50292">
    <property type="entry name" value="PEROXIDASE_3"/>
    <property type="match status" value="1"/>
</dbReference>
<dbReference type="EMBL" id="OKRB01000095">
    <property type="protein sequence ID" value="SPE23256.1"/>
    <property type="molecule type" value="Genomic_DNA"/>
</dbReference>
<keyword evidence="1" id="KW-0479">Metal-binding</keyword>
<dbReference type="GO" id="GO:0006952">
    <property type="term" value="P:defense response"/>
    <property type="evidence" value="ECO:0007669"/>
    <property type="project" value="UniProtKB-KW"/>
</dbReference>
<evidence type="ECO:0000256" key="3">
    <source>
        <dbReference type="ARBA" id="ARBA00022964"/>
    </source>
</evidence>
<proteinExistence type="predicted"/>
<dbReference type="GO" id="GO:0016702">
    <property type="term" value="F:oxidoreductase activity, acting on single donors with incorporation of molecular oxygen, incorporation of two atoms of oxygen"/>
    <property type="evidence" value="ECO:0007669"/>
    <property type="project" value="TreeGrafter"/>
</dbReference>
<evidence type="ECO:0000313" key="8">
    <source>
        <dbReference type="Proteomes" id="UP000239735"/>
    </source>
</evidence>
<accession>A0A2N9LJ45</accession>
<feature type="chain" id="PRO_5014679932" evidence="6">
    <location>
        <begin position="25"/>
        <end position="955"/>
    </location>
</feature>
<protein>
    <submittedName>
        <fullName evidence="7">Animal heme peroxidase</fullName>
    </submittedName>
</protein>
<dbReference type="InterPro" id="IPR050783">
    <property type="entry name" value="Oxylipin_biosynth_metab"/>
</dbReference>
<feature type="signal peptide" evidence="6">
    <location>
        <begin position="1"/>
        <end position="24"/>
    </location>
</feature>
<dbReference type="AlphaFoldDB" id="A0A2N9LJ45"/>
<keyword evidence="6" id="KW-0732">Signal</keyword>
<dbReference type="InterPro" id="IPR019791">
    <property type="entry name" value="Haem_peroxidase_animal"/>
</dbReference>
<evidence type="ECO:0000256" key="1">
    <source>
        <dbReference type="ARBA" id="ARBA00022723"/>
    </source>
</evidence>
<dbReference type="GO" id="GO:0006979">
    <property type="term" value="P:response to oxidative stress"/>
    <property type="evidence" value="ECO:0007669"/>
    <property type="project" value="InterPro"/>
</dbReference>
<keyword evidence="3" id="KW-0223">Dioxygenase</keyword>
<name>A0A2N9LJ45_9BACT</name>
<sequence length="955" mass="106321">MRLFRLVPFLLAATCMLSAQTSPARDQASSSEPTDKGEEAKALLACAQMVNDQLKDIKIPNVRGQRFQGKVSEATALCRGGDRTLQFRATPWVDWTNYWGTGDMSSLPTGFISAKLPAQRGVTGALLDLELQRVELIKFNLFENSGTYADFVQGRNGVSGSALKVWPQMRLQSTNPSFKDVGGDGPQVCKGDLIRWRTLTGICNDILNPAMGSTGMLFARNVEFETSFPDLGLNELTRNRHGNRLSLLEPDPQVISRRLLTRIQSNPEKCMEGYGLPGYSKDANCDYAKAPFFNVLAAFWIQFMTHDWFSHLEEGHNQPEYMNVGCATKLVNNIEQPLTPEEIEKLGCRPDDQIDRGYVAEDSAPGTFTSGGQTYLDRAPKTMANTNTAWWDASQLYGFDDTSRRRVKRDPADPAKLLLVPVDGQTGPGYLPIFAPSDPINPEWAGQEAAGFPDNWTVGLSFLHNLFAREHNSFVAEFRRVTAQTPNADCGLRDPAKPKQVIRYRDVTPDELFEIARLVVAAEIAKIHTTEWTPQLLYDEPLYLGMNGNWNGLVGDRGGSLSKALSNIVVNNFGKSKDAAKATEWYSVFASGPGIFGLGSNVQGYDITNPKYTNGGVNHFGSPFNFPEEFVSVYRLHPLVPDLLEYRDLKADPNKIVERIPVVDTFQGKATDFTHSMGLANWGLTLGRQRLGLLTLHNSPLFLQNLKMSRLDSKTQQIDVVALDIIRDREHGVPRFNEFRRQYGLRQLTSFDDFMDPGVASGSPEKAEQQATVQTLREVYGQHVCDASKIITDAQVNEDGSLINDCLGHPDGTLVDNVEDVDTAVGYLAEFRHPHGFAISETQFVVFILNASRRLFSDRFFTSSFRPEFYTKLGIDWVNNNGPGPAVMEVGAPNGHIQPVSPMKRVLMRNIPELDQELQNVVNAFDPWARDRGSYYSLAWKPRPGAESDDSFANQ</sequence>
<keyword evidence="5" id="KW-0408">Iron</keyword>
<dbReference type="Proteomes" id="UP000239735">
    <property type="component" value="Unassembled WGS sequence"/>
</dbReference>
<reference evidence="8" key="1">
    <citation type="submission" date="2018-02" db="EMBL/GenBank/DDBJ databases">
        <authorList>
            <person name="Hausmann B."/>
        </authorList>
    </citation>
    <scope>NUCLEOTIDE SEQUENCE [LARGE SCALE GENOMIC DNA]</scope>
    <source>
        <strain evidence="8">Peat soil MAG SbA5</strain>
    </source>
</reference>
<dbReference type="SUPFAM" id="SSF48113">
    <property type="entry name" value="Heme-dependent peroxidases"/>
    <property type="match status" value="1"/>
</dbReference>